<evidence type="ECO:0000313" key="4">
    <source>
        <dbReference type="Proteomes" id="UP000199495"/>
    </source>
</evidence>
<dbReference type="AlphaFoldDB" id="A0A1G7TMY3"/>
<name>A0A1G7TMY3_9HYPH</name>
<evidence type="ECO:0000259" key="2">
    <source>
        <dbReference type="Pfam" id="PF09374"/>
    </source>
</evidence>
<dbReference type="Pfam" id="PF05838">
    <property type="entry name" value="Glyco_hydro_108"/>
    <property type="match status" value="1"/>
</dbReference>
<dbReference type="STRING" id="440168.SAMN04487974_102233"/>
<keyword evidence="4" id="KW-1185">Reference proteome</keyword>
<dbReference type="Gene3D" id="1.20.141.10">
    <property type="entry name" value="Chitosanase, subunit A, domain 1"/>
    <property type="match status" value="1"/>
</dbReference>
<dbReference type="OrthoDB" id="9815229at2"/>
<organism evidence="3 4">
    <name type="scientific">Pelagibacterium luteolum</name>
    <dbReference type="NCBI Taxonomy" id="440168"/>
    <lineage>
        <taxon>Bacteria</taxon>
        <taxon>Pseudomonadati</taxon>
        <taxon>Pseudomonadota</taxon>
        <taxon>Alphaproteobacteria</taxon>
        <taxon>Hyphomicrobiales</taxon>
        <taxon>Devosiaceae</taxon>
        <taxon>Pelagibacterium</taxon>
    </lineage>
</organism>
<dbReference type="Proteomes" id="UP000199495">
    <property type="component" value="Unassembled WGS sequence"/>
</dbReference>
<protein>
    <submittedName>
        <fullName evidence="3">Predicted Peptidoglycan domain-containing protein</fullName>
    </submittedName>
</protein>
<evidence type="ECO:0000313" key="3">
    <source>
        <dbReference type="EMBL" id="SDG36635.1"/>
    </source>
</evidence>
<dbReference type="RefSeq" id="WP_090592937.1">
    <property type="nucleotide sequence ID" value="NZ_FNCS01000002.1"/>
</dbReference>
<dbReference type="Pfam" id="PF09374">
    <property type="entry name" value="PG_binding_3"/>
    <property type="match status" value="1"/>
</dbReference>
<feature type="domain" description="Peptidoglycan binding" evidence="2">
    <location>
        <begin position="101"/>
        <end position="162"/>
    </location>
</feature>
<dbReference type="CDD" id="cd13926">
    <property type="entry name" value="N-acetylmuramidase_GH108"/>
    <property type="match status" value="1"/>
</dbReference>
<dbReference type="SUPFAM" id="SSF53955">
    <property type="entry name" value="Lysozyme-like"/>
    <property type="match status" value="1"/>
</dbReference>
<reference evidence="3 4" key="1">
    <citation type="submission" date="2016-10" db="EMBL/GenBank/DDBJ databases">
        <authorList>
            <person name="de Groot N.N."/>
        </authorList>
    </citation>
    <scope>NUCLEOTIDE SEQUENCE [LARGE SCALE GENOMIC DNA]</scope>
    <source>
        <strain evidence="3 4">CGMCC 1.10267</strain>
    </source>
</reference>
<gene>
    <name evidence="3" type="ORF">SAMN04487974_102233</name>
</gene>
<dbReference type="InterPro" id="IPR008565">
    <property type="entry name" value="TtsA-like_GH18_dom"/>
</dbReference>
<dbReference type="InterPro" id="IPR018537">
    <property type="entry name" value="Peptidoglycan-bd_3"/>
</dbReference>
<dbReference type="EMBL" id="FNCS01000002">
    <property type="protein sequence ID" value="SDG36635.1"/>
    <property type="molecule type" value="Genomic_DNA"/>
</dbReference>
<sequence length="249" mass="26897">MPASRWTRCLALILKHEGGYVDHPADPGGATNMGITHKTLARWRGVSPWWDVPKSEVAALTRAEAAAIYKAQYWDRSKAGSMPAGLDLALFDYAVNSGPDRAIRALQALVGVVQDGFVGPVTLAAIAKRDTRTLVEALCDQRMSFLQRLSTWASFGRGWTSRVADIRANALADVPLKPLTSETIGVDDMSIFDGHKTYIVGALMLLVGMAQSFGLEIDAFGGMSGPHLVMEALAVIFLRRGLKSELGKV</sequence>
<feature type="domain" description="TtsA-like Glycoside hydrolase family 108" evidence="1">
    <location>
        <begin position="11"/>
        <end position="98"/>
    </location>
</feature>
<evidence type="ECO:0000259" key="1">
    <source>
        <dbReference type="Pfam" id="PF05838"/>
    </source>
</evidence>
<proteinExistence type="predicted"/>
<dbReference type="InterPro" id="IPR023346">
    <property type="entry name" value="Lysozyme-like_dom_sf"/>
</dbReference>
<accession>A0A1G7TMY3</accession>